<proteinExistence type="predicted"/>
<dbReference type="InterPro" id="IPR001633">
    <property type="entry name" value="EAL_dom"/>
</dbReference>
<reference evidence="2 3" key="1">
    <citation type="journal article" date="2012" name="Int. J. Syst. Evol. Microbiol.">
        <title>Shewanella dokdonensis sp. nov., isolated from seawater.</title>
        <authorList>
            <person name="Sung H.R."/>
            <person name="Yoon J.H."/>
            <person name="Ghim S.Y."/>
        </authorList>
    </citation>
    <scope>NUCLEOTIDE SEQUENCE [LARGE SCALE GENOMIC DNA]</scope>
    <source>
        <strain evidence="2 3">DSM 23626</strain>
    </source>
</reference>
<evidence type="ECO:0000259" key="1">
    <source>
        <dbReference type="PROSITE" id="PS50883"/>
    </source>
</evidence>
<evidence type="ECO:0000313" key="3">
    <source>
        <dbReference type="Proteomes" id="UP000676428"/>
    </source>
</evidence>
<dbReference type="InterPro" id="IPR035919">
    <property type="entry name" value="EAL_sf"/>
</dbReference>
<dbReference type="CDD" id="cd01948">
    <property type="entry name" value="EAL"/>
    <property type="match status" value="1"/>
</dbReference>
<organism evidence="2 3">
    <name type="scientific">Shewanella dokdonensis</name>
    <dbReference type="NCBI Taxonomy" id="712036"/>
    <lineage>
        <taxon>Bacteria</taxon>
        <taxon>Pseudomonadati</taxon>
        <taxon>Pseudomonadota</taxon>
        <taxon>Gammaproteobacteria</taxon>
        <taxon>Alteromonadales</taxon>
        <taxon>Shewanellaceae</taxon>
        <taxon>Shewanella</taxon>
    </lineage>
</organism>
<keyword evidence="3" id="KW-1185">Reference proteome</keyword>
<sequence>MVVESEKPLTQYHINLLQVFSENVNNGFNNIVLCNRLSELAYFDPQLNIPNRAWLVRFLDNLPTSERCQSVIVALNIKDFAELVLSVDSDFLSSFLQQFHRKLQQRFKAQRVIARVTDSCFIILLNSEDLPTPQAMAKLNHFKVMTNNVQLHAEASVALMNLCELTTVSGRELLHMMDSTLLQSQREHLALIQYNPQFRSSILERHQLMQGLNNAIDQGRLLLMFQPKVRLDDGRVMGLEALARWREADGHYIPPGKFVPVAEMSGLINKLDLHVMHLTVTAIKRLLDAGMPLPVSFNVTSSDLDDLFFMDSLDQLCRESPQITQWLEIEITESQTMQDYQHVRPLLQNLIDKGISVSIDDFGTGYSSLQHITELSATELKIDKTFVDAMERDKSGEAIVDMVIKLGKRFNYSVIAEGIETPAQVQQLSALGCEFGQGFWFAKPMEFDDLLNYLKDKTKGTDGSAI</sequence>
<dbReference type="Gene3D" id="3.20.20.450">
    <property type="entry name" value="EAL domain"/>
    <property type="match status" value="1"/>
</dbReference>
<protein>
    <submittedName>
        <fullName evidence="2">EAL domain-containing protein</fullName>
    </submittedName>
</protein>
<dbReference type="SMART" id="SM00052">
    <property type="entry name" value="EAL"/>
    <property type="match status" value="1"/>
</dbReference>
<dbReference type="Proteomes" id="UP000676428">
    <property type="component" value="Chromosome"/>
</dbReference>
<dbReference type="PANTHER" id="PTHR33121">
    <property type="entry name" value="CYCLIC DI-GMP PHOSPHODIESTERASE PDEF"/>
    <property type="match status" value="1"/>
</dbReference>
<accession>A0ABX8DEQ7</accession>
<dbReference type="SUPFAM" id="SSF141868">
    <property type="entry name" value="EAL domain-like"/>
    <property type="match status" value="1"/>
</dbReference>
<dbReference type="Pfam" id="PF00563">
    <property type="entry name" value="EAL"/>
    <property type="match status" value="1"/>
</dbReference>
<dbReference type="PANTHER" id="PTHR33121:SF70">
    <property type="entry name" value="SIGNALING PROTEIN YKOW"/>
    <property type="match status" value="1"/>
</dbReference>
<evidence type="ECO:0000313" key="2">
    <source>
        <dbReference type="EMBL" id="QVK23222.1"/>
    </source>
</evidence>
<dbReference type="Gene3D" id="3.30.70.270">
    <property type="match status" value="1"/>
</dbReference>
<dbReference type="InterPro" id="IPR050706">
    <property type="entry name" value="Cyclic-di-GMP_PDE-like"/>
</dbReference>
<dbReference type="InterPro" id="IPR043128">
    <property type="entry name" value="Rev_trsase/Diguanyl_cyclase"/>
</dbReference>
<dbReference type="EMBL" id="CP074572">
    <property type="protein sequence ID" value="QVK23222.1"/>
    <property type="molecule type" value="Genomic_DNA"/>
</dbReference>
<name>A0ABX8DEQ7_9GAMM</name>
<feature type="domain" description="EAL" evidence="1">
    <location>
        <begin position="205"/>
        <end position="458"/>
    </location>
</feature>
<gene>
    <name evidence="2" type="ORF">KHX94_19640</name>
</gene>
<dbReference type="PROSITE" id="PS50883">
    <property type="entry name" value="EAL"/>
    <property type="match status" value="1"/>
</dbReference>